<name>A0AA85B193_9TREM</name>
<accession>A0AA85B193</accession>
<evidence type="ECO:0000313" key="2">
    <source>
        <dbReference type="Proteomes" id="UP000050791"/>
    </source>
</evidence>
<organism evidence="2 3">
    <name type="scientific">Schistosoma mattheei</name>
    <dbReference type="NCBI Taxonomy" id="31246"/>
    <lineage>
        <taxon>Eukaryota</taxon>
        <taxon>Metazoa</taxon>
        <taxon>Spiralia</taxon>
        <taxon>Lophotrochozoa</taxon>
        <taxon>Platyhelminthes</taxon>
        <taxon>Trematoda</taxon>
        <taxon>Digenea</taxon>
        <taxon>Strigeidida</taxon>
        <taxon>Schistosomatoidea</taxon>
        <taxon>Schistosomatidae</taxon>
        <taxon>Schistosoma</taxon>
    </lineage>
</organism>
<keyword evidence="1" id="KW-0812">Transmembrane</keyword>
<feature type="transmembrane region" description="Helical" evidence="1">
    <location>
        <begin position="64"/>
        <end position="87"/>
    </location>
</feature>
<sequence>MNMKFIIWTIIILISLLIYGYNAEKNQCGNVSCDVGETFLYERYCCKNVFNQDDCCKKIRWKPITITVCVVVGVLILIWILSCVFGLCKCLVNCLCCCCKKN</sequence>
<proteinExistence type="predicted"/>
<dbReference type="WBParaSite" id="SMTH1_24300.1">
    <property type="protein sequence ID" value="SMTH1_24300.1"/>
    <property type="gene ID" value="SMTH1_24300"/>
</dbReference>
<dbReference type="AlphaFoldDB" id="A0AA85B193"/>
<dbReference type="Proteomes" id="UP000050791">
    <property type="component" value="Unassembled WGS sequence"/>
</dbReference>
<feature type="transmembrane region" description="Helical" evidence="1">
    <location>
        <begin position="6"/>
        <end position="22"/>
    </location>
</feature>
<evidence type="ECO:0000256" key="1">
    <source>
        <dbReference type="SAM" id="Phobius"/>
    </source>
</evidence>
<keyword evidence="1" id="KW-1133">Transmembrane helix</keyword>
<protein>
    <submittedName>
        <fullName evidence="3">Uncharacterized protein</fullName>
    </submittedName>
</protein>
<evidence type="ECO:0000313" key="3">
    <source>
        <dbReference type="WBParaSite" id="SMTH1_24300.1"/>
    </source>
</evidence>
<reference evidence="3" key="1">
    <citation type="submission" date="2023-11" db="UniProtKB">
        <authorList>
            <consortium name="WormBaseParasite"/>
        </authorList>
    </citation>
    <scope>IDENTIFICATION</scope>
</reference>
<keyword evidence="1" id="KW-0472">Membrane</keyword>